<sequence length="412" mass="46597">MGLELKGVRRKVVSMLIAILLLSKIKGGVLDVFIEKDMVLESGSISVCEKEKSNDSPVEKEELKNLRRSKRLWDISQIDENSTVTSAESAQKEYITQDVCRGIVKENTSVKDAATEDKDEHSSSEAEDVWSDSISEDIQQCLEEISAAEERYREEVGKLKSAEQLVINPSSAIYHAMGEEMANIYIKLKEAVKTYNAKCKAISEALERVYEYSKADNGGVAILACSEPNQHMEEVEALFSKATALKQAKKEAAAVYRKQKNEMIQAQKTSRNSRECRLKYLELQVYLQRKNRIRIEEAQAFFQCIYDIESTLSAAEKAACTCEKEDLGLEIKTEEVQKAYEDLLGNIVEELKCMHSVQAEYMAKRVSIKDAYVALYTVDSAYSVQKKRTEEAEKALADAKETFDRCIGSYYF</sequence>
<dbReference type="HOGENOM" id="CLU_667463_0_0_1"/>
<protein>
    <submittedName>
        <fullName evidence="3">Uncharacterized protein</fullName>
    </submittedName>
</protein>
<dbReference type="AlphaFoldDB" id="H8Z8T8"/>
<dbReference type="EMBL" id="JH604633">
    <property type="protein sequence ID" value="EHY66369.1"/>
    <property type="molecule type" value="Genomic_DNA"/>
</dbReference>
<proteinExistence type="predicted"/>
<reference evidence="3" key="1">
    <citation type="submission" date="2011-03" db="EMBL/GenBank/DDBJ databases">
        <title>The Genome Sequence of Nematocida sp1 strain ERTm2.</title>
        <authorList>
            <consortium name="The Broad Institute Genome Sequencing Platform"/>
            <consortium name="The Broad Institute Genome Sequencing Center for Infectious Disease"/>
            <person name="Cuomo C."/>
            <person name="Troemel E."/>
            <person name="Young S.K."/>
            <person name="Zeng Q."/>
            <person name="Gargeya S."/>
            <person name="Fitzgerald M."/>
            <person name="Haas B."/>
            <person name="Abouelleil A."/>
            <person name="Alvarado L."/>
            <person name="Arachchi H.M."/>
            <person name="Berlin A."/>
            <person name="Brown A."/>
            <person name="Chapman S.B."/>
            <person name="Chen Z."/>
            <person name="Dunbar C."/>
            <person name="Freedman E."/>
            <person name="Gearin G."/>
            <person name="Gellesch M."/>
            <person name="Goldberg J."/>
            <person name="Griggs A."/>
            <person name="Gujja S."/>
            <person name="Heilman E.R."/>
            <person name="Heiman D."/>
            <person name="Howarth C."/>
            <person name="Larson L."/>
            <person name="Lui A."/>
            <person name="MacDonald P.J.P."/>
            <person name="Mehta T."/>
            <person name="Montmayeur A."/>
            <person name="Murphy C."/>
            <person name="Neiman D."/>
            <person name="Pearson M."/>
            <person name="Priest M."/>
            <person name="Roberts A."/>
            <person name="Saif S."/>
            <person name="Shea T."/>
            <person name="Shenoy N."/>
            <person name="Sisk P."/>
            <person name="Stolte C."/>
            <person name="Sykes S."/>
            <person name="White J."/>
            <person name="Yandava C."/>
            <person name="Wortman J."/>
            <person name="Nusbaum C."/>
            <person name="Birren B."/>
        </authorList>
    </citation>
    <scope>NUCLEOTIDE SEQUENCE</scope>
    <source>
        <strain evidence="3">ERTm2</strain>
    </source>
</reference>
<organism evidence="3">
    <name type="scientific">Nematocida ausubeli (strain ATCC PRA-371 / ERTm2)</name>
    <name type="common">Nematode killer fungus</name>
    <dbReference type="NCBI Taxonomy" id="1913371"/>
    <lineage>
        <taxon>Eukaryota</taxon>
        <taxon>Fungi</taxon>
        <taxon>Fungi incertae sedis</taxon>
        <taxon>Microsporidia</taxon>
        <taxon>Nematocida</taxon>
    </lineage>
</organism>
<evidence type="ECO:0000256" key="2">
    <source>
        <dbReference type="SAM" id="MobiDB-lite"/>
    </source>
</evidence>
<evidence type="ECO:0000256" key="1">
    <source>
        <dbReference type="SAM" id="Coils"/>
    </source>
</evidence>
<gene>
    <name evidence="3" type="ORF">NERG_00008</name>
</gene>
<name>H8Z8T8_NEMA1</name>
<feature type="coiled-coil region" evidence="1">
    <location>
        <begin position="131"/>
        <end position="165"/>
    </location>
</feature>
<feature type="compositionally biased region" description="Basic and acidic residues" evidence="2">
    <location>
        <begin position="113"/>
        <end position="124"/>
    </location>
</feature>
<dbReference type="Proteomes" id="UP000005622">
    <property type="component" value="Unassembled WGS sequence"/>
</dbReference>
<evidence type="ECO:0000313" key="3">
    <source>
        <dbReference type="EMBL" id="EHY66369.1"/>
    </source>
</evidence>
<accession>H8Z8T8</accession>
<keyword evidence="1" id="KW-0175">Coiled coil</keyword>
<feature type="region of interest" description="Disordered" evidence="2">
    <location>
        <begin position="111"/>
        <end position="131"/>
    </location>
</feature>